<feature type="transmembrane region" description="Helical" evidence="2">
    <location>
        <begin position="50"/>
        <end position="71"/>
    </location>
</feature>
<evidence type="ECO:0000256" key="2">
    <source>
        <dbReference type="SAM" id="Phobius"/>
    </source>
</evidence>
<evidence type="ECO:0000313" key="3">
    <source>
        <dbReference type="EMBL" id="KAB8197535.1"/>
    </source>
</evidence>
<reference evidence="3 4" key="1">
    <citation type="submission" date="2019-10" db="EMBL/GenBank/DDBJ databases">
        <title>Nonomuraea sp. nov., isolated from Phyllanthus amarus.</title>
        <authorList>
            <person name="Klykleung N."/>
            <person name="Tanasupawat S."/>
        </authorList>
    </citation>
    <scope>NUCLEOTIDE SEQUENCE [LARGE SCALE GENOMIC DNA]</scope>
    <source>
        <strain evidence="3 4">PA1-10</strain>
    </source>
</reference>
<keyword evidence="2" id="KW-0472">Membrane</keyword>
<feature type="compositionally biased region" description="Pro residues" evidence="1">
    <location>
        <begin position="1"/>
        <end position="15"/>
    </location>
</feature>
<sequence>MQRPGLPPLPQPPVPQAGGPQAPMQPPPPYPFAPAPKPPRRGFGDIPIKVVYLLGAILGTVGAVFLIFFVFSGDVPANQTAGEQVVPVSPVPTSAAATASPTPSPTPTPIVLPEVPKSKAYATLPGKAAVVAGTITDKNSGISYPKLGAPWKARDYPPYSVAQRIGKVEIPYTLIGSAMYPGDSPAKKPSTDADYRAIATEAARWTIRTQYPKGATLEWTASKKVTVGKGWTLGYKVTYTLDGKKQVAQAMVSVVEVGKTKPAMLLASIPQENKARWPDLNTLAEKVRPL</sequence>
<evidence type="ECO:0000256" key="1">
    <source>
        <dbReference type="SAM" id="MobiDB-lite"/>
    </source>
</evidence>
<proteinExistence type="predicted"/>
<dbReference type="RefSeq" id="WP_139628219.1">
    <property type="nucleotide sequence ID" value="NZ_CP045572.1"/>
</dbReference>
<gene>
    <name evidence="3" type="ORF">FH608_003000</name>
</gene>
<name>A0A5C4WXE4_9ACTN</name>
<dbReference type="OrthoDB" id="3971500at2"/>
<protein>
    <submittedName>
        <fullName evidence="3">Uncharacterized protein</fullName>
    </submittedName>
</protein>
<keyword evidence="2" id="KW-1133">Transmembrane helix</keyword>
<feature type="compositionally biased region" description="Pro residues" evidence="1">
    <location>
        <begin position="23"/>
        <end position="37"/>
    </location>
</feature>
<organism evidence="3 4">
    <name type="scientific">Nonomuraea phyllanthi</name>
    <dbReference type="NCBI Taxonomy" id="2219224"/>
    <lineage>
        <taxon>Bacteria</taxon>
        <taxon>Bacillati</taxon>
        <taxon>Actinomycetota</taxon>
        <taxon>Actinomycetes</taxon>
        <taxon>Streptosporangiales</taxon>
        <taxon>Streptosporangiaceae</taxon>
        <taxon>Nonomuraea</taxon>
    </lineage>
</organism>
<dbReference type="Proteomes" id="UP000312512">
    <property type="component" value="Unassembled WGS sequence"/>
</dbReference>
<dbReference type="AlphaFoldDB" id="A0A5C4WXE4"/>
<keyword evidence="4" id="KW-1185">Reference proteome</keyword>
<keyword evidence="2" id="KW-0812">Transmembrane</keyword>
<accession>A0A5C4WXE4</accession>
<dbReference type="EMBL" id="VDLX02000001">
    <property type="protein sequence ID" value="KAB8197535.1"/>
    <property type="molecule type" value="Genomic_DNA"/>
</dbReference>
<comment type="caution">
    <text evidence="3">The sequence shown here is derived from an EMBL/GenBank/DDBJ whole genome shotgun (WGS) entry which is preliminary data.</text>
</comment>
<evidence type="ECO:0000313" key="4">
    <source>
        <dbReference type="Proteomes" id="UP000312512"/>
    </source>
</evidence>
<feature type="region of interest" description="Disordered" evidence="1">
    <location>
        <begin position="1"/>
        <end position="38"/>
    </location>
</feature>
<accession>A0A5P9YIS0</accession>